<feature type="transmembrane region" description="Helical" evidence="1">
    <location>
        <begin position="86"/>
        <end position="109"/>
    </location>
</feature>
<accession>A0ABW4NMI1</accession>
<evidence type="ECO:0000313" key="3">
    <source>
        <dbReference type="Proteomes" id="UP001597285"/>
    </source>
</evidence>
<evidence type="ECO:0008006" key="4">
    <source>
        <dbReference type="Google" id="ProtNLM"/>
    </source>
</evidence>
<evidence type="ECO:0000256" key="1">
    <source>
        <dbReference type="SAM" id="Phobius"/>
    </source>
</evidence>
<gene>
    <name evidence="2" type="ORF">ACFSBK_06900</name>
</gene>
<feature type="transmembrane region" description="Helical" evidence="1">
    <location>
        <begin position="44"/>
        <end position="65"/>
    </location>
</feature>
<protein>
    <recommendedName>
        <fullName evidence="4">Cardiolipin synthase N-terminal domain-containing protein</fullName>
    </recommendedName>
</protein>
<name>A0ABW4NMI1_9LACT</name>
<keyword evidence="1" id="KW-0812">Transmembrane</keyword>
<sequence length="111" mass="12609">MSDLIIGILGISITAAVIIIFLIGLVKFLVWLYYDAEARRMRGWLWVLIALVTFLIPGLIIYLILRKPASNFSYRNSKKSQLWKTSLKYFIIAIMVAVIIGGVIAYAQLKM</sequence>
<comment type="caution">
    <text evidence="2">The sequence shown here is derived from an EMBL/GenBank/DDBJ whole genome shotgun (WGS) entry which is preliminary data.</text>
</comment>
<reference evidence="3" key="1">
    <citation type="journal article" date="2019" name="Int. J. Syst. Evol. Microbiol.">
        <title>The Global Catalogue of Microorganisms (GCM) 10K type strain sequencing project: providing services to taxonomists for standard genome sequencing and annotation.</title>
        <authorList>
            <consortium name="The Broad Institute Genomics Platform"/>
            <consortium name="The Broad Institute Genome Sequencing Center for Infectious Disease"/>
            <person name="Wu L."/>
            <person name="Ma J."/>
        </authorList>
    </citation>
    <scope>NUCLEOTIDE SEQUENCE [LARGE SCALE GENOMIC DNA]</scope>
    <source>
        <strain evidence="3">KCTC 42143</strain>
    </source>
</reference>
<dbReference type="RefSeq" id="WP_058918239.1">
    <property type="nucleotide sequence ID" value="NZ_JBHSQC010000025.1"/>
</dbReference>
<dbReference type="EMBL" id="JBHUFF010000013">
    <property type="protein sequence ID" value="MFD1799577.1"/>
    <property type="molecule type" value="Genomic_DNA"/>
</dbReference>
<feature type="transmembrane region" description="Helical" evidence="1">
    <location>
        <begin position="7"/>
        <end position="32"/>
    </location>
</feature>
<keyword evidence="1" id="KW-0472">Membrane</keyword>
<proteinExistence type="predicted"/>
<dbReference type="Proteomes" id="UP001597285">
    <property type="component" value="Unassembled WGS sequence"/>
</dbReference>
<keyword evidence="3" id="KW-1185">Reference proteome</keyword>
<keyword evidence="1" id="KW-1133">Transmembrane helix</keyword>
<evidence type="ECO:0000313" key="2">
    <source>
        <dbReference type="EMBL" id="MFD1799577.1"/>
    </source>
</evidence>
<organism evidence="2 3">
    <name type="scientific">Carnobacterium antarcticum</name>
    <dbReference type="NCBI Taxonomy" id="2126436"/>
    <lineage>
        <taxon>Bacteria</taxon>
        <taxon>Bacillati</taxon>
        <taxon>Bacillota</taxon>
        <taxon>Bacilli</taxon>
        <taxon>Lactobacillales</taxon>
        <taxon>Carnobacteriaceae</taxon>
        <taxon>Carnobacterium</taxon>
    </lineage>
</organism>